<organism evidence="1 2">
    <name type="scientific">Trichomonas vaginalis (strain ATCC PRA-98 / G3)</name>
    <dbReference type="NCBI Taxonomy" id="412133"/>
    <lineage>
        <taxon>Eukaryota</taxon>
        <taxon>Metamonada</taxon>
        <taxon>Parabasalia</taxon>
        <taxon>Trichomonadida</taxon>
        <taxon>Trichomonadidae</taxon>
        <taxon>Trichomonas</taxon>
    </lineage>
</organism>
<evidence type="ECO:0008006" key="3">
    <source>
        <dbReference type="Google" id="ProtNLM"/>
    </source>
</evidence>
<proteinExistence type="predicted"/>
<reference evidence="1" key="2">
    <citation type="journal article" date="2007" name="Science">
        <title>Draft genome sequence of the sexually transmitted pathogen Trichomonas vaginalis.</title>
        <authorList>
            <person name="Carlton J.M."/>
            <person name="Hirt R.P."/>
            <person name="Silva J.C."/>
            <person name="Delcher A.L."/>
            <person name="Schatz M."/>
            <person name="Zhao Q."/>
            <person name="Wortman J.R."/>
            <person name="Bidwell S.L."/>
            <person name="Alsmark U.C.M."/>
            <person name="Besteiro S."/>
            <person name="Sicheritz-Ponten T."/>
            <person name="Noel C.J."/>
            <person name="Dacks J.B."/>
            <person name="Foster P.G."/>
            <person name="Simillion C."/>
            <person name="Van de Peer Y."/>
            <person name="Miranda-Saavedra D."/>
            <person name="Barton G.J."/>
            <person name="Westrop G.D."/>
            <person name="Mueller S."/>
            <person name="Dessi D."/>
            <person name="Fiori P.L."/>
            <person name="Ren Q."/>
            <person name="Paulsen I."/>
            <person name="Zhang H."/>
            <person name="Bastida-Corcuera F.D."/>
            <person name="Simoes-Barbosa A."/>
            <person name="Brown M.T."/>
            <person name="Hayes R.D."/>
            <person name="Mukherjee M."/>
            <person name="Okumura C.Y."/>
            <person name="Schneider R."/>
            <person name="Smith A.J."/>
            <person name="Vanacova S."/>
            <person name="Villalvazo M."/>
            <person name="Haas B.J."/>
            <person name="Pertea M."/>
            <person name="Feldblyum T.V."/>
            <person name="Utterback T.R."/>
            <person name="Shu C.L."/>
            <person name="Osoegawa K."/>
            <person name="de Jong P.J."/>
            <person name="Hrdy I."/>
            <person name="Horvathova L."/>
            <person name="Zubacova Z."/>
            <person name="Dolezal P."/>
            <person name="Malik S.B."/>
            <person name="Logsdon J.M. Jr."/>
            <person name="Henze K."/>
            <person name="Gupta A."/>
            <person name="Wang C.C."/>
            <person name="Dunne R.L."/>
            <person name="Upcroft J.A."/>
            <person name="Upcroft P."/>
            <person name="White O."/>
            <person name="Salzberg S.L."/>
            <person name="Tang P."/>
            <person name="Chiu C.-H."/>
            <person name="Lee Y.-S."/>
            <person name="Embley T.M."/>
            <person name="Coombs G.H."/>
            <person name="Mottram J.C."/>
            <person name="Tachezy J."/>
            <person name="Fraser-Liggett C.M."/>
            <person name="Johnson P.J."/>
        </authorList>
    </citation>
    <scope>NUCLEOTIDE SEQUENCE [LARGE SCALE GENOMIC DNA]</scope>
    <source>
        <strain evidence="1">G3</strain>
    </source>
</reference>
<dbReference type="RefSeq" id="XP_001297198.1">
    <property type="nucleotide sequence ID" value="XM_001297197.1"/>
</dbReference>
<name>A2GEZ9_TRIV3</name>
<protein>
    <recommendedName>
        <fullName evidence="3">Right handed beta helix domain-containing protein</fullName>
    </recommendedName>
</protein>
<gene>
    <name evidence="1" type="ORF">TVAG_396700</name>
</gene>
<evidence type="ECO:0000313" key="2">
    <source>
        <dbReference type="Proteomes" id="UP000001542"/>
    </source>
</evidence>
<dbReference type="EMBL" id="DS115459">
    <property type="protein sequence ID" value="EAX84268.1"/>
    <property type="molecule type" value="Genomic_DNA"/>
</dbReference>
<dbReference type="InParanoid" id="A2GEZ9"/>
<evidence type="ECO:0000313" key="1">
    <source>
        <dbReference type="EMBL" id="EAX84268.1"/>
    </source>
</evidence>
<reference evidence="1" key="1">
    <citation type="submission" date="2006-10" db="EMBL/GenBank/DDBJ databases">
        <authorList>
            <person name="Amadeo P."/>
            <person name="Zhao Q."/>
            <person name="Wortman J."/>
            <person name="Fraser-Liggett C."/>
            <person name="Carlton J."/>
        </authorList>
    </citation>
    <scope>NUCLEOTIDE SEQUENCE</scope>
    <source>
        <strain evidence="1">G3</strain>
    </source>
</reference>
<dbReference type="Proteomes" id="UP000001542">
    <property type="component" value="Unassembled WGS sequence"/>
</dbReference>
<dbReference type="VEuPathDB" id="TrichDB:TVAG_396700"/>
<dbReference type="KEGG" id="tva:4741901"/>
<dbReference type="VEuPathDB" id="TrichDB:TVAGG3_0207450"/>
<keyword evidence="2" id="KW-1185">Reference proteome</keyword>
<sequence>MFTRILSLEDDNIWNSYFNNQFTGVETKNSQNCDLPTGKKQYFLDECNFFDDHDRVIYFNNVSDTLFLHNQCSFSKCTSTLNGSCVYYQIGKNSSIVQRKFCCTKCEGKGNGQFSYTKVDTDNINFIIESSIFDVGNENGGSVCQTENDNVVVSSTNFSSNKASNQPAGHYRGKSLQYTTTFNYSTVVNNLATNNILNVWYKALIDSCNIINNTKTTSESGIIYHTVNSLTVKSCSFINNTTPQGSYLIYNKEADQLTVDSCYIDNSISSTFLSNVKPKNTRELFTNKLIHFSTGNCQAEFTIIKSIDKTESIAIFSHRFPRRRLLNILY</sequence>
<dbReference type="AlphaFoldDB" id="A2GEZ9"/>
<accession>A2GEZ9</accession>